<dbReference type="InterPro" id="IPR051540">
    <property type="entry name" value="S-2-haloacid_dehalogenase"/>
</dbReference>
<comment type="caution">
    <text evidence="2">The sequence shown here is derived from an EMBL/GenBank/DDBJ whole genome shotgun (WGS) entry which is preliminary data.</text>
</comment>
<protein>
    <submittedName>
        <fullName evidence="2">Haloacid dehalogenase type II</fullName>
    </submittedName>
</protein>
<keyword evidence="1" id="KW-0378">Hydrolase</keyword>
<dbReference type="PANTHER" id="PTHR43316:SF3">
    <property type="entry name" value="HALOACID DEHALOGENASE, TYPE II (AFU_ORTHOLOGUE AFUA_2G07750)-RELATED"/>
    <property type="match status" value="1"/>
</dbReference>
<dbReference type="Proteomes" id="UP000553209">
    <property type="component" value="Unassembled WGS sequence"/>
</dbReference>
<sequence length="230" mass="25061">MTSPPDTDVIVFDVLGTMVDEPGGIGRGIRTLLPGIDDARTRELVEVWNRHVDEQQREMLAGRRPYASSTVIDLEAATRVAAEADVDDADAVRSLAASAQRLEPWPDSAPALGRIASYFPVIGLSNASNSALTRISAHAGLRWHQVLSAEDAHSYKPHPDVYRLAIANAERAPDRVLMVAAHAWDLRGAQALGMRTAYVERPVGDPPRATDRFDLEARSLDDLAIRLNAI</sequence>
<dbReference type="GO" id="GO:0019120">
    <property type="term" value="F:hydrolase activity, acting on acid halide bonds, in C-halide compounds"/>
    <property type="evidence" value="ECO:0007669"/>
    <property type="project" value="InterPro"/>
</dbReference>
<dbReference type="AlphaFoldDB" id="A0A7X6MGD6"/>
<dbReference type="SFLD" id="SFLDG01129">
    <property type="entry name" value="C1.5:_HAD__Beta-PGM__Phosphata"/>
    <property type="match status" value="1"/>
</dbReference>
<dbReference type="InterPro" id="IPR036412">
    <property type="entry name" value="HAD-like_sf"/>
</dbReference>
<dbReference type="SFLD" id="SFLDS00003">
    <property type="entry name" value="Haloacid_Dehalogenase"/>
    <property type="match status" value="1"/>
</dbReference>
<dbReference type="InterPro" id="IPR006439">
    <property type="entry name" value="HAD-SF_hydro_IA"/>
</dbReference>
<gene>
    <name evidence="2" type="ORF">HGB44_26115</name>
</gene>
<name>A0A7X6MGD6_9ACTN</name>
<dbReference type="Gene3D" id="3.40.50.1000">
    <property type="entry name" value="HAD superfamily/HAD-like"/>
    <property type="match status" value="1"/>
</dbReference>
<proteinExistence type="predicted"/>
<dbReference type="PANTHER" id="PTHR43316">
    <property type="entry name" value="HYDROLASE, HALOACID DELAHOGENASE-RELATED"/>
    <property type="match status" value="1"/>
</dbReference>
<accession>A0A7X6MGD6</accession>
<keyword evidence="3" id="KW-1185">Reference proteome</keyword>
<dbReference type="EMBL" id="JAAXPG010000031">
    <property type="protein sequence ID" value="NKZ01117.1"/>
    <property type="molecule type" value="Genomic_DNA"/>
</dbReference>
<evidence type="ECO:0000313" key="2">
    <source>
        <dbReference type="EMBL" id="NKZ01117.1"/>
    </source>
</evidence>
<reference evidence="2 3" key="1">
    <citation type="submission" date="2020-04" db="EMBL/GenBank/DDBJ databases">
        <title>MicrobeNet Type strains.</title>
        <authorList>
            <person name="Nicholson A.C."/>
        </authorList>
    </citation>
    <scope>NUCLEOTIDE SEQUENCE [LARGE SCALE GENOMIC DNA]</scope>
    <source>
        <strain evidence="2 3">ATCC 23612</strain>
    </source>
</reference>
<dbReference type="Pfam" id="PF00702">
    <property type="entry name" value="Hydrolase"/>
    <property type="match status" value="1"/>
</dbReference>
<evidence type="ECO:0000256" key="1">
    <source>
        <dbReference type="ARBA" id="ARBA00022801"/>
    </source>
</evidence>
<dbReference type="Gene3D" id="1.10.150.750">
    <property type="match status" value="1"/>
</dbReference>
<dbReference type="RefSeq" id="WP_061080632.1">
    <property type="nucleotide sequence ID" value="NZ_JAAXPG010000031.1"/>
</dbReference>
<organism evidence="2 3">
    <name type="scientific">Nocardiopsis alborubida</name>
    <dbReference type="NCBI Taxonomy" id="146802"/>
    <lineage>
        <taxon>Bacteria</taxon>
        <taxon>Bacillati</taxon>
        <taxon>Actinomycetota</taxon>
        <taxon>Actinomycetes</taxon>
        <taxon>Streptosporangiales</taxon>
        <taxon>Nocardiopsidaceae</taxon>
        <taxon>Nocardiopsis</taxon>
    </lineage>
</organism>
<dbReference type="InterPro" id="IPR023214">
    <property type="entry name" value="HAD_sf"/>
</dbReference>
<dbReference type="NCBIfam" id="TIGR01428">
    <property type="entry name" value="HAD_type_II"/>
    <property type="match status" value="1"/>
</dbReference>
<dbReference type="NCBIfam" id="TIGR01493">
    <property type="entry name" value="HAD-SF-IA-v2"/>
    <property type="match status" value="1"/>
</dbReference>
<dbReference type="InterPro" id="IPR006328">
    <property type="entry name" value="2-HAD"/>
</dbReference>
<dbReference type="PRINTS" id="PR00413">
    <property type="entry name" value="HADHALOGNASE"/>
</dbReference>
<evidence type="ECO:0000313" key="3">
    <source>
        <dbReference type="Proteomes" id="UP000553209"/>
    </source>
</evidence>
<dbReference type="SUPFAM" id="SSF56784">
    <property type="entry name" value="HAD-like"/>
    <property type="match status" value="1"/>
</dbReference>